<reference evidence="1" key="1">
    <citation type="journal article" date="2020" name="Fungal Divers.">
        <title>Resolving the Mortierellaceae phylogeny through synthesis of multi-gene phylogenetics and phylogenomics.</title>
        <authorList>
            <person name="Vandepol N."/>
            <person name="Liber J."/>
            <person name="Desiro A."/>
            <person name="Na H."/>
            <person name="Kennedy M."/>
            <person name="Barry K."/>
            <person name="Grigoriev I.V."/>
            <person name="Miller A.N."/>
            <person name="O'Donnell K."/>
            <person name="Stajich J.E."/>
            <person name="Bonito G."/>
        </authorList>
    </citation>
    <scope>NUCLEOTIDE SEQUENCE</scope>
    <source>
        <strain evidence="1">MES-2147</strain>
    </source>
</reference>
<evidence type="ECO:0000313" key="2">
    <source>
        <dbReference type="Proteomes" id="UP000749646"/>
    </source>
</evidence>
<dbReference type="AlphaFoldDB" id="A0A9P6MAZ3"/>
<feature type="non-terminal residue" evidence="1">
    <location>
        <position position="1"/>
    </location>
</feature>
<keyword evidence="2" id="KW-1185">Reference proteome</keyword>
<dbReference type="SUPFAM" id="SSF51430">
    <property type="entry name" value="NAD(P)-linked oxidoreductase"/>
    <property type="match status" value="1"/>
</dbReference>
<dbReference type="Proteomes" id="UP000749646">
    <property type="component" value="Unassembled WGS sequence"/>
</dbReference>
<protein>
    <recommendedName>
        <fullName evidence="3">NADP-dependent oxidoreductase domain-containing protein</fullName>
    </recommendedName>
</protein>
<proteinExistence type="predicted"/>
<comment type="caution">
    <text evidence="1">The sequence shown here is derived from an EMBL/GenBank/DDBJ whole genome shotgun (WGS) entry which is preliminary data.</text>
</comment>
<evidence type="ECO:0000313" key="1">
    <source>
        <dbReference type="EMBL" id="KAF9986364.1"/>
    </source>
</evidence>
<name>A0A9P6MAZ3_9FUNG</name>
<dbReference type="Gene3D" id="3.20.20.100">
    <property type="entry name" value="NADP-dependent oxidoreductase domain"/>
    <property type="match status" value="1"/>
</dbReference>
<accession>A0A9P6MAZ3</accession>
<dbReference type="OrthoDB" id="2310150at2759"/>
<sequence length="85" mass="9698">TAFRNCFRERYWNKFNLGTLQIVPKVAKTHGLTVAEASLRWMHYHGIVIGASSLKGLGENLSVCLYNKVSDNPKSPSLRDQRYMI</sequence>
<dbReference type="InterPro" id="IPR036812">
    <property type="entry name" value="NAD(P)_OxRdtase_dom_sf"/>
</dbReference>
<gene>
    <name evidence="1" type="ORF">BGZ65_007871</name>
</gene>
<evidence type="ECO:0008006" key="3">
    <source>
        <dbReference type="Google" id="ProtNLM"/>
    </source>
</evidence>
<dbReference type="EMBL" id="JAAAHW010003235">
    <property type="protein sequence ID" value="KAF9986364.1"/>
    <property type="molecule type" value="Genomic_DNA"/>
</dbReference>
<organism evidence="1 2">
    <name type="scientific">Modicella reniformis</name>
    <dbReference type="NCBI Taxonomy" id="1440133"/>
    <lineage>
        <taxon>Eukaryota</taxon>
        <taxon>Fungi</taxon>
        <taxon>Fungi incertae sedis</taxon>
        <taxon>Mucoromycota</taxon>
        <taxon>Mortierellomycotina</taxon>
        <taxon>Mortierellomycetes</taxon>
        <taxon>Mortierellales</taxon>
        <taxon>Mortierellaceae</taxon>
        <taxon>Modicella</taxon>
    </lineage>
</organism>